<keyword evidence="2" id="KW-0547">Nucleotide-binding</keyword>
<proteinExistence type="inferred from homology"/>
<evidence type="ECO:0000313" key="6">
    <source>
        <dbReference type="Proteomes" id="UP000694523"/>
    </source>
</evidence>
<sequence>SDNKTPENYKPILYKNTLISEGPPSVWQLAPQKKRSGNVTRVKTVGFSEEASKSVRTVLLLGETGSGKSTFINALFNFAIGVKWEENIWFEIIDKGSGDQTESQTSEVTVYEINADNLDFSLRVIDTPGLGDTRGSEKLLTERLLDLFQSEDGVSEVHAVALVLKASENRLTDRMAYVFNSVTSLFNKDMEQKIVPLFTHSDGRKPNNALKVLNTANVKFARDEKNEPVCFMFDNCQRDDRTNGTEYPKLAYDSTNKNIQNFMKFLQQESKHLKGTVKVLKERISLRESIEKLKDQVQKVKEKEKEIQQAKQGLDKYEMKMESTKNSKIEIIEMFKEKVPVEGGWMPSALQSKEFISCTKCEVTCYGPGSKQERLKNSRCSVCPGNFKSNHFIPDFFILVE</sequence>
<dbReference type="InterPro" id="IPR025662">
    <property type="entry name" value="Sigma_54_int_dom_ATP-bd_1"/>
</dbReference>
<evidence type="ECO:0000256" key="1">
    <source>
        <dbReference type="ARBA" id="ARBA00008535"/>
    </source>
</evidence>
<evidence type="ECO:0000259" key="4">
    <source>
        <dbReference type="Pfam" id="PF04548"/>
    </source>
</evidence>
<dbReference type="Gene3D" id="3.40.50.300">
    <property type="entry name" value="P-loop containing nucleotide triphosphate hydrolases"/>
    <property type="match status" value="1"/>
</dbReference>
<dbReference type="Ensembl" id="ENSNMLT00000044183.1">
    <property type="protein sequence ID" value="ENSNMLP00000039704.1"/>
    <property type="gene ID" value="ENSNMLG00000024458.1"/>
</dbReference>
<dbReference type="InterPro" id="IPR006703">
    <property type="entry name" value="G_AIG1"/>
</dbReference>
<dbReference type="GO" id="GO:0005525">
    <property type="term" value="F:GTP binding"/>
    <property type="evidence" value="ECO:0007669"/>
    <property type="project" value="InterPro"/>
</dbReference>
<dbReference type="PANTHER" id="PTHR32046:SF11">
    <property type="entry name" value="IMMUNE-ASSOCIATED NUCLEOTIDE-BINDING PROTEIN 10-LIKE"/>
    <property type="match status" value="1"/>
</dbReference>
<dbReference type="Proteomes" id="UP000694523">
    <property type="component" value="Unplaced"/>
</dbReference>
<dbReference type="InterPro" id="IPR027417">
    <property type="entry name" value="P-loop_NTPase"/>
</dbReference>
<feature type="coiled-coil region" evidence="3">
    <location>
        <begin position="263"/>
        <end position="327"/>
    </location>
</feature>
<comment type="similarity">
    <text evidence="1">Belongs to the TRAFAC class TrmE-Era-EngA-EngB-Septin-like GTPase superfamily. AIG1/Toc34/Toc159-like paraseptin GTPase family. IAN subfamily.</text>
</comment>
<feature type="domain" description="AIG1-type G" evidence="4">
    <location>
        <begin position="57"/>
        <end position="214"/>
    </location>
</feature>
<evidence type="ECO:0000256" key="3">
    <source>
        <dbReference type="SAM" id="Coils"/>
    </source>
</evidence>
<accession>A0A8C6UY74</accession>
<protein>
    <recommendedName>
        <fullName evidence="4">AIG1-type G domain-containing protein</fullName>
    </recommendedName>
</protein>
<reference evidence="5" key="2">
    <citation type="submission" date="2025-09" db="UniProtKB">
        <authorList>
            <consortium name="Ensembl"/>
        </authorList>
    </citation>
    <scope>IDENTIFICATION</scope>
</reference>
<evidence type="ECO:0000313" key="5">
    <source>
        <dbReference type="Ensembl" id="ENSNMLP00000039704.1"/>
    </source>
</evidence>
<organism evidence="5 6">
    <name type="scientific">Neogobius melanostomus</name>
    <name type="common">round goby</name>
    <dbReference type="NCBI Taxonomy" id="47308"/>
    <lineage>
        <taxon>Eukaryota</taxon>
        <taxon>Metazoa</taxon>
        <taxon>Chordata</taxon>
        <taxon>Craniata</taxon>
        <taxon>Vertebrata</taxon>
        <taxon>Euteleostomi</taxon>
        <taxon>Actinopterygii</taxon>
        <taxon>Neopterygii</taxon>
        <taxon>Teleostei</taxon>
        <taxon>Neoteleostei</taxon>
        <taxon>Acanthomorphata</taxon>
        <taxon>Gobiaria</taxon>
        <taxon>Gobiiformes</taxon>
        <taxon>Gobioidei</taxon>
        <taxon>Gobiidae</taxon>
        <taxon>Benthophilinae</taxon>
        <taxon>Neogobiini</taxon>
        <taxon>Neogobius</taxon>
    </lineage>
</organism>
<name>A0A8C6UY74_9GOBI</name>
<keyword evidence="3" id="KW-0175">Coiled coil</keyword>
<dbReference type="PROSITE" id="PS00675">
    <property type="entry name" value="SIGMA54_INTERACT_1"/>
    <property type="match status" value="1"/>
</dbReference>
<dbReference type="Pfam" id="PF04548">
    <property type="entry name" value="AIG1"/>
    <property type="match status" value="1"/>
</dbReference>
<dbReference type="SUPFAM" id="SSF52540">
    <property type="entry name" value="P-loop containing nucleoside triphosphate hydrolases"/>
    <property type="match status" value="2"/>
</dbReference>
<reference evidence="5" key="1">
    <citation type="submission" date="2025-08" db="UniProtKB">
        <authorList>
            <consortium name="Ensembl"/>
        </authorList>
    </citation>
    <scope>IDENTIFICATION</scope>
</reference>
<evidence type="ECO:0000256" key="2">
    <source>
        <dbReference type="ARBA" id="ARBA00022741"/>
    </source>
</evidence>
<keyword evidence="6" id="KW-1185">Reference proteome</keyword>
<dbReference type="AlphaFoldDB" id="A0A8C6UY74"/>
<dbReference type="PANTHER" id="PTHR32046">
    <property type="entry name" value="G DOMAIN-CONTAINING PROTEIN"/>
    <property type="match status" value="1"/>
</dbReference>